<evidence type="ECO:0000256" key="3">
    <source>
        <dbReference type="PROSITE-ProRule" id="PRU00209"/>
    </source>
</evidence>
<dbReference type="AlphaFoldDB" id="A0A0R2G1K9"/>
<dbReference type="EMBL" id="JQAT01000001">
    <property type="protein sequence ID" value="KRN29748.1"/>
    <property type="molecule type" value="Genomic_DNA"/>
</dbReference>
<sequence length="215" mass="22897">MLITSLNKAVFPNVLVAIVAPNADHQDSEQKDDIVRVFATDDQRTLGYNFLAIDRILPELDQNGQVILSEAQVAKLNAALETAGFQGELVAQTQSKFVVGFVKEVKKHPDSDHLHITQVEVADGQTLQIVCGAANVAEGQKVVVCEIGAMMPSGQIIWPGKLRGVTSDGMLAAARELALPNAPQKHGILILPASAQTGAPFDFEKGAALVAQQNV</sequence>
<name>A0A0R2G1K9_9LACO</name>
<dbReference type="Proteomes" id="UP000051645">
    <property type="component" value="Unassembled WGS sequence"/>
</dbReference>
<organism evidence="6 7">
    <name type="scientific">Lactobacillus selangorensis</name>
    <dbReference type="NCBI Taxonomy" id="81857"/>
    <lineage>
        <taxon>Bacteria</taxon>
        <taxon>Bacillati</taxon>
        <taxon>Bacillota</taxon>
        <taxon>Bacilli</taxon>
        <taxon>Lactobacillales</taxon>
        <taxon>Lactobacillaceae</taxon>
        <taxon>Lactobacillus</taxon>
    </lineage>
</organism>
<accession>A0A0R2G1K9</accession>
<gene>
    <name evidence="5" type="ORF">IV38_GL000636</name>
    <name evidence="6" type="ORF">IV40_GL000031</name>
</gene>
<dbReference type="Gene3D" id="2.40.50.140">
    <property type="entry name" value="Nucleic acid-binding proteins"/>
    <property type="match status" value="1"/>
</dbReference>
<reference evidence="7 8" key="1">
    <citation type="journal article" date="2015" name="Genome Announc.">
        <title>Expanding the biotechnology potential of lactobacilli through comparative genomics of 213 strains and associated genera.</title>
        <authorList>
            <person name="Sun Z."/>
            <person name="Harris H.M."/>
            <person name="McCann A."/>
            <person name="Guo C."/>
            <person name="Argimon S."/>
            <person name="Zhang W."/>
            <person name="Yang X."/>
            <person name="Jeffery I.B."/>
            <person name="Cooney J.C."/>
            <person name="Kagawa T.F."/>
            <person name="Liu W."/>
            <person name="Song Y."/>
            <person name="Salvetti E."/>
            <person name="Wrobel A."/>
            <person name="Rasinkangas P."/>
            <person name="Parkhill J."/>
            <person name="Rea M.C."/>
            <person name="O'Sullivan O."/>
            <person name="Ritari J."/>
            <person name="Douillard F.P."/>
            <person name="Paul Ross R."/>
            <person name="Yang R."/>
            <person name="Briner A.E."/>
            <person name="Felis G.E."/>
            <person name="de Vos W.M."/>
            <person name="Barrangou R."/>
            <person name="Klaenhammer T.R."/>
            <person name="Caufield P.W."/>
            <person name="Cui Y."/>
            <person name="Zhang H."/>
            <person name="O'Toole P.W."/>
        </authorList>
    </citation>
    <scope>NUCLEOTIDE SEQUENCE [LARGE SCALE GENOMIC DNA]</scope>
    <source>
        <strain evidence="5 8">ATCC BAA-66</strain>
        <strain evidence="6 7">DSM 13344</strain>
    </source>
</reference>
<comment type="caution">
    <text evidence="6">The sequence shown here is derived from an EMBL/GenBank/DDBJ whole genome shotgun (WGS) entry which is preliminary data.</text>
</comment>
<dbReference type="Pfam" id="PF14794">
    <property type="entry name" value="DUF4479"/>
    <property type="match status" value="1"/>
</dbReference>
<dbReference type="PROSITE" id="PS50886">
    <property type="entry name" value="TRBD"/>
    <property type="match status" value="1"/>
</dbReference>
<dbReference type="InterPro" id="IPR027855">
    <property type="entry name" value="DUF4479"/>
</dbReference>
<evidence type="ECO:0000313" key="8">
    <source>
        <dbReference type="Proteomes" id="UP000051751"/>
    </source>
</evidence>
<dbReference type="Pfam" id="PF01588">
    <property type="entry name" value="tRNA_bind"/>
    <property type="match status" value="1"/>
</dbReference>
<evidence type="ECO:0000313" key="6">
    <source>
        <dbReference type="EMBL" id="KRN33723.1"/>
    </source>
</evidence>
<dbReference type="STRING" id="81857.IV38_GL000636"/>
<dbReference type="InterPro" id="IPR033714">
    <property type="entry name" value="tRNA_bind_bactPheRS"/>
</dbReference>
<dbReference type="OrthoDB" id="9805455at2"/>
<keyword evidence="2 3" id="KW-0694">RNA-binding</keyword>
<dbReference type="InterPro" id="IPR037154">
    <property type="entry name" value="YtpR-like_sf"/>
</dbReference>
<evidence type="ECO:0000313" key="7">
    <source>
        <dbReference type="Proteomes" id="UP000051645"/>
    </source>
</evidence>
<dbReference type="GO" id="GO:0000049">
    <property type="term" value="F:tRNA binding"/>
    <property type="evidence" value="ECO:0007669"/>
    <property type="project" value="UniProtKB-UniRule"/>
</dbReference>
<dbReference type="PATRIC" id="fig|81857.3.peg.643"/>
<evidence type="ECO:0000313" key="5">
    <source>
        <dbReference type="EMBL" id="KRN29748.1"/>
    </source>
</evidence>
<keyword evidence="1 3" id="KW-0820">tRNA-binding</keyword>
<dbReference type="CDD" id="cd02796">
    <property type="entry name" value="tRNA_bind_bactPheRS"/>
    <property type="match status" value="1"/>
</dbReference>
<evidence type="ECO:0000259" key="4">
    <source>
        <dbReference type="PROSITE" id="PS50886"/>
    </source>
</evidence>
<dbReference type="NCBIfam" id="NF045760">
    <property type="entry name" value="YtpR"/>
    <property type="match status" value="1"/>
</dbReference>
<dbReference type="SUPFAM" id="SSF50249">
    <property type="entry name" value="Nucleic acid-binding proteins"/>
    <property type="match status" value="1"/>
</dbReference>
<evidence type="ECO:0000256" key="1">
    <source>
        <dbReference type="ARBA" id="ARBA00022555"/>
    </source>
</evidence>
<dbReference type="InterPro" id="IPR002547">
    <property type="entry name" value="tRNA-bd_dom"/>
</dbReference>
<proteinExistence type="predicted"/>
<keyword evidence="7" id="KW-1185">Reference proteome</keyword>
<feature type="domain" description="TRNA-binding" evidence="4">
    <location>
        <begin position="91"/>
        <end position="202"/>
    </location>
</feature>
<dbReference type="InterPro" id="IPR012340">
    <property type="entry name" value="NA-bd_OB-fold"/>
</dbReference>
<protein>
    <submittedName>
        <fullName evidence="6">tRNA-binding domain-containing protein</fullName>
    </submittedName>
</protein>
<dbReference type="EMBL" id="JQAZ01000001">
    <property type="protein sequence ID" value="KRN33723.1"/>
    <property type="molecule type" value="Genomic_DNA"/>
</dbReference>
<evidence type="ECO:0000256" key="2">
    <source>
        <dbReference type="ARBA" id="ARBA00022884"/>
    </source>
</evidence>
<dbReference type="Gene3D" id="3.30.1940.10">
    <property type="entry name" value="YtpR-like"/>
    <property type="match status" value="1"/>
</dbReference>
<dbReference type="RefSeq" id="WP_057768132.1">
    <property type="nucleotide sequence ID" value="NZ_JQAT01000001.1"/>
</dbReference>
<dbReference type="Proteomes" id="UP000051751">
    <property type="component" value="Unassembled WGS sequence"/>
</dbReference>